<dbReference type="FunFam" id="3.30.360.10:FF:000002">
    <property type="entry name" value="Glyceraldehyde-3-phosphate dehydrogenase"/>
    <property type="match status" value="1"/>
</dbReference>
<dbReference type="Pfam" id="PF00044">
    <property type="entry name" value="Gp_dh_N"/>
    <property type="match status" value="1"/>
</dbReference>
<name>A0A0S3ITV5_9EUGL</name>
<dbReference type="Pfam" id="PF02800">
    <property type="entry name" value="Gp_dh_C"/>
    <property type="match status" value="1"/>
</dbReference>
<dbReference type="AlphaFoldDB" id="A0A0S3ITV5"/>
<dbReference type="PRINTS" id="PR00078">
    <property type="entry name" value="G3PDHDRGNASE"/>
</dbReference>
<dbReference type="SMART" id="SM00846">
    <property type="entry name" value="Gp_dh_N"/>
    <property type="match status" value="1"/>
</dbReference>
<organism evidence="8">
    <name type="scientific">Lepocinclis playfairiana</name>
    <dbReference type="NCBI Taxonomy" id="1403386"/>
    <lineage>
        <taxon>Eukaryota</taxon>
        <taxon>Discoba</taxon>
        <taxon>Euglenozoa</taxon>
        <taxon>Euglenida</taxon>
        <taxon>Spirocuta</taxon>
        <taxon>Euglenophyceae</taxon>
        <taxon>Euglenales</taxon>
        <taxon>Phacaceae</taxon>
        <taxon>Lepocinclis</taxon>
    </lineage>
</organism>
<dbReference type="GO" id="GO:0051287">
    <property type="term" value="F:NAD binding"/>
    <property type="evidence" value="ECO:0007669"/>
    <property type="project" value="UniProtKB-UniRule"/>
</dbReference>
<dbReference type="InterPro" id="IPR020831">
    <property type="entry name" value="GlycerAld/Erythrose_P_DH"/>
</dbReference>
<dbReference type="CDD" id="cd05214">
    <property type="entry name" value="GAPDH_I_N"/>
    <property type="match status" value="1"/>
</dbReference>
<comment type="pathway">
    <text evidence="6">Carbohydrate degradation; glycolysis; pyruvate from D-glyceraldehyde 3-phosphate: step 1/5.</text>
</comment>
<evidence type="ECO:0000313" key="8">
    <source>
        <dbReference type="EMBL" id="ALR69481.1"/>
    </source>
</evidence>
<dbReference type="SUPFAM" id="SSF51735">
    <property type="entry name" value="NAD(P)-binding Rossmann-fold domains"/>
    <property type="match status" value="1"/>
</dbReference>
<reference evidence="8" key="1">
    <citation type="journal article" date="2015" name="J. Eukaryot. Microbiol.">
        <title>Evolutionary History of the Enzymes Involved in the Calvin-Benson Cycle in Euglenids.</title>
        <authorList>
            <person name="Markunas C.M."/>
            <person name="Triemer R.E."/>
        </authorList>
    </citation>
    <scope>NUCLEOTIDE SEQUENCE</scope>
</reference>
<dbReference type="CDD" id="cd18126">
    <property type="entry name" value="GAPDH_I_C"/>
    <property type="match status" value="1"/>
</dbReference>
<dbReference type="InterPro" id="IPR006424">
    <property type="entry name" value="Glyceraldehyde-3-P_DH_1"/>
</dbReference>
<protein>
    <recommendedName>
        <fullName evidence="6">Glyceraldehyde-3-phosphate dehydrogenase</fullName>
        <ecNumber evidence="6">1.2.1.12</ecNumber>
    </recommendedName>
</protein>
<dbReference type="InterPro" id="IPR020829">
    <property type="entry name" value="GlycerAld_3-P_DH_cat"/>
</dbReference>
<dbReference type="SUPFAM" id="SSF55347">
    <property type="entry name" value="Glyceraldehyde-3-phosphate dehydrogenase-like, C-terminal domain"/>
    <property type="match status" value="1"/>
</dbReference>
<feature type="domain" description="Glyceraldehyde 3-phosphate dehydrogenase NAD(P) binding" evidence="7">
    <location>
        <begin position="131"/>
        <end position="282"/>
    </location>
</feature>
<dbReference type="GO" id="GO:0047100">
    <property type="term" value="F:glyceraldehyde-3-phosphate dehydrogenase (NADP+) (phosphorylating) activity"/>
    <property type="evidence" value="ECO:0007669"/>
    <property type="project" value="UniProtKB-EC"/>
</dbReference>
<evidence type="ECO:0000256" key="1">
    <source>
        <dbReference type="ARBA" id="ARBA00005215"/>
    </source>
</evidence>
<dbReference type="GO" id="GO:0050661">
    <property type="term" value="F:NADP binding"/>
    <property type="evidence" value="ECO:0007669"/>
    <property type="project" value="InterPro"/>
</dbReference>
<feature type="non-terminal residue" evidence="8">
    <location>
        <position position="464"/>
    </location>
</feature>
<evidence type="ECO:0000256" key="4">
    <source>
        <dbReference type="ARBA" id="ARBA00052787"/>
    </source>
</evidence>
<feature type="non-terminal residue" evidence="8">
    <location>
        <position position="1"/>
    </location>
</feature>
<dbReference type="PROSITE" id="PS00071">
    <property type="entry name" value="GAPDH"/>
    <property type="match status" value="1"/>
</dbReference>
<dbReference type="GO" id="GO:0006006">
    <property type="term" value="P:glucose metabolic process"/>
    <property type="evidence" value="ECO:0007669"/>
    <property type="project" value="InterPro"/>
</dbReference>
<sequence length="464" mass="49099">MMLGTSMGSSQMYAQPAVTAATRVQPAMAVRSQVNRAAMEGQYYAEMPQADAATYQFQAPEASTVNTGFAAMLVAPVAAVAGFFAWKKGQADQQAACRAVADPLEVQTYGSELVFAMNATTGNKYPGKSNIKAAISGFGRIGRNVLRCWHGRSPKPFDIVAINAGSMSPEQAGHLLKYDSVLGTFDADVQYGDDWISVDGKKIKLVNTRDPAQAPWKELGVEIVIEGTGAFNSLEGSSKHLTAGAKKVVITAPGKNCPTYVCGVNEDQYNPATDNVVSNASCTTNGMSGVCKVLDENFGVQYGTMTTTHSYTGDQMILDGRHSDLRRARAGAVNIVPTSTGAAKAVALVIPSLKGKLNGIALRVPTPNVSIVDLVVKVDKKTSKEEVNAALKAAADGPLKGVLGYTELPLVSSDFKGTDVSATVDGPLTMVMGEDMVKVVMWYDNEWGYSQRVVDLTAVVAGKM</sequence>
<evidence type="ECO:0000256" key="2">
    <source>
        <dbReference type="ARBA" id="ARBA00007406"/>
    </source>
</evidence>
<dbReference type="FunFam" id="3.40.50.720:FF:000001">
    <property type="entry name" value="Glyceraldehyde-3-phosphate dehydrogenase"/>
    <property type="match status" value="1"/>
</dbReference>
<keyword evidence="6" id="KW-0324">Glycolysis</keyword>
<comment type="subunit">
    <text evidence="6">Homotetramer.</text>
</comment>
<dbReference type="UniPathway" id="UPA00109">
    <property type="reaction ID" value="UER00184"/>
</dbReference>
<dbReference type="InterPro" id="IPR036291">
    <property type="entry name" value="NAD(P)-bd_dom_sf"/>
</dbReference>
<dbReference type="NCBIfam" id="TIGR01534">
    <property type="entry name" value="GAPDH-I"/>
    <property type="match status" value="1"/>
</dbReference>
<comment type="catalytic activity">
    <reaction evidence="4">
        <text>D-glyceraldehyde 3-phosphate + phosphate + NADP(+) = (2R)-3-phospho-glyceroyl phosphate + NADPH + H(+)</text>
        <dbReference type="Rhea" id="RHEA:10296"/>
        <dbReference type="ChEBI" id="CHEBI:15378"/>
        <dbReference type="ChEBI" id="CHEBI:43474"/>
        <dbReference type="ChEBI" id="CHEBI:57604"/>
        <dbReference type="ChEBI" id="CHEBI:57783"/>
        <dbReference type="ChEBI" id="CHEBI:58349"/>
        <dbReference type="ChEBI" id="CHEBI:59776"/>
        <dbReference type="EC" id="1.2.1.13"/>
    </reaction>
</comment>
<evidence type="ECO:0000256" key="6">
    <source>
        <dbReference type="RuleBase" id="RU361160"/>
    </source>
</evidence>
<evidence type="ECO:0000256" key="3">
    <source>
        <dbReference type="ARBA" id="ARBA00023002"/>
    </source>
</evidence>
<keyword evidence="6" id="KW-0520">NAD</keyword>
<evidence type="ECO:0000256" key="5">
    <source>
        <dbReference type="RuleBase" id="RU000397"/>
    </source>
</evidence>
<comment type="similarity">
    <text evidence="2 5">Belongs to the glyceraldehyde-3-phosphate dehydrogenase family.</text>
</comment>
<accession>A0A0S3ITV5</accession>
<dbReference type="GO" id="GO:0006096">
    <property type="term" value="P:glycolytic process"/>
    <property type="evidence" value="ECO:0007669"/>
    <property type="project" value="UniProtKB-UniPathway"/>
</dbReference>
<dbReference type="EC" id="1.2.1.12" evidence="6"/>
<dbReference type="EMBL" id="KT588881">
    <property type="protein sequence ID" value="ALR69481.1"/>
    <property type="molecule type" value="mRNA"/>
</dbReference>
<dbReference type="GO" id="GO:0004365">
    <property type="term" value="F:glyceraldehyde-3-phosphate dehydrogenase (NAD+) (phosphorylating) activity"/>
    <property type="evidence" value="ECO:0007669"/>
    <property type="project" value="UniProtKB-UniRule"/>
</dbReference>
<comment type="catalytic activity">
    <reaction evidence="6">
        <text>D-glyceraldehyde 3-phosphate + phosphate + NAD(+) = (2R)-3-phospho-glyceroyl phosphate + NADH + H(+)</text>
        <dbReference type="Rhea" id="RHEA:10300"/>
        <dbReference type="ChEBI" id="CHEBI:15378"/>
        <dbReference type="ChEBI" id="CHEBI:43474"/>
        <dbReference type="ChEBI" id="CHEBI:57540"/>
        <dbReference type="ChEBI" id="CHEBI:57604"/>
        <dbReference type="ChEBI" id="CHEBI:57945"/>
        <dbReference type="ChEBI" id="CHEBI:59776"/>
        <dbReference type="EC" id="1.2.1.12"/>
    </reaction>
</comment>
<dbReference type="Gene3D" id="3.40.50.720">
    <property type="entry name" value="NAD(P)-binding Rossmann-like Domain"/>
    <property type="match status" value="1"/>
</dbReference>
<comment type="pathway">
    <text evidence="1">Carbohydrate biosynthesis; Calvin cycle.</text>
</comment>
<dbReference type="Gene3D" id="3.30.360.10">
    <property type="entry name" value="Dihydrodipicolinate Reductase, domain 2"/>
    <property type="match status" value="1"/>
</dbReference>
<keyword evidence="3 6" id="KW-0560">Oxidoreductase</keyword>
<evidence type="ECO:0000259" key="7">
    <source>
        <dbReference type="SMART" id="SM00846"/>
    </source>
</evidence>
<dbReference type="InterPro" id="IPR020830">
    <property type="entry name" value="GlycerAld_3-P_DH_AS"/>
</dbReference>
<dbReference type="PANTHER" id="PTHR43148">
    <property type="entry name" value="GLYCERALDEHYDE-3-PHOSPHATE DEHYDROGENASE 2"/>
    <property type="match status" value="1"/>
</dbReference>
<dbReference type="InterPro" id="IPR020828">
    <property type="entry name" value="GlycerAld_3-P_DH_NAD(P)-bd"/>
</dbReference>
<proteinExistence type="evidence at transcript level"/>